<sequence>MLAKGPITPPQPLHVYSYSDIQEAFGIMQPGSHLGKLVLKAQDDDLVMVESSRKPTHYFDAEASYLLSGGLGGLGRSAARWTASRGAKNLILLSRSGTTRPAAQELMKELAAAGVTASACQ</sequence>
<evidence type="ECO:0000259" key="3">
    <source>
        <dbReference type="Pfam" id="PF08659"/>
    </source>
</evidence>
<dbReference type="SUPFAM" id="SSF51735">
    <property type="entry name" value="NAD(P)-binding Rossmann-fold domains"/>
    <property type="match status" value="1"/>
</dbReference>
<organism evidence="4 5">
    <name type="scientific">Gibberella zeae</name>
    <name type="common">Wheat head blight fungus</name>
    <name type="synonym">Fusarium graminearum</name>
    <dbReference type="NCBI Taxonomy" id="5518"/>
    <lineage>
        <taxon>Eukaryota</taxon>
        <taxon>Fungi</taxon>
        <taxon>Dikarya</taxon>
        <taxon>Ascomycota</taxon>
        <taxon>Pezizomycotina</taxon>
        <taxon>Sordariomycetes</taxon>
        <taxon>Hypocreomycetidae</taxon>
        <taxon>Hypocreales</taxon>
        <taxon>Nectriaceae</taxon>
        <taxon>Fusarium</taxon>
    </lineage>
</organism>
<accession>A0A9N8RK76</accession>
<dbReference type="GO" id="GO:0044550">
    <property type="term" value="P:secondary metabolite biosynthetic process"/>
    <property type="evidence" value="ECO:0007669"/>
    <property type="project" value="TreeGrafter"/>
</dbReference>
<dbReference type="Gene3D" id="3.90.180.10">
    <property type="entry name" value="Medium-chain alcohol dehydrogenases, catalytic domain"/>
    <property type="match status" value="1"/>
</dbReference>
<reference evidence="4" key="1">
    <citation type="submission" date="2021-03" db="EMBL/GenBank/DDBJ databases">
        <authorList>
            <person name="Alouane T."/>
            <person name="Langin T."/>
            <person name="Bonhomme L."/>
        </authorList>
    </citation>
    <scope>NUCLEOTIDE SEQUENCE</scope>
    <source>
        <strain evidence="4">MDC_Fg202</strain>
    </source>
</reference>
<dbReference type="EMBL" id="CAJPIJ010000160">
    <property type="protein sequence ID" value="CAG1997529.1"/>
    <property type="molecule type" value="Genomic_DNA"/>
</dbReference>
<keyword evidence="1" id="KW-0596">Phosphopantetheine</keyword>
<keyword evidence="2" id="KW-0597">Phosphoprotein</keyword>
<dbReference type="InterPro" id="IPR036291">
    <property type="entry name" value="NAD(P)-bd_dom_sf"/>
</dbReference>
<evidence type="ECO:0000256" key="1">
    <source>
        <dbReference type="ARBA" id="ARBA00022450"/>
    </source>
</evidence>
<name>A0A9N8RK76_GIBZA</name>
<dbReference type="Pfam" id="PF08659">
    <property type="entry name" value="KR"/>
    <property type="match status" value="1"/>
</dbReference>
<feature type="domain" description="Ketoreductase (KR)" evidence="3">
    <location>
        <begin position="63"/>
        <end position="120"/>
    </location>
</feature>
<dbReference type="AlphaFoldDB" id="A0A9N8RK76"/>
<proteinExistence type="predicted"/>
<dbReference type="PANTHER" id="PTHR43775">
    <property type="entry name" value="FATTY ACID SYNTHASE"/>
    <property type="match status" value="1"/>
</dbReference>
<evidence type="ECO:0000313" key="5">
    <source>
        <dbReference type="Proteomes" id="UP000746612"/>
    </source>
</evidence>
<dbReference type="PANTHER" id="PTHR43775:SF29">
    <property type="entry name" value="ASPERFURANONE POLYKETIDE SYNTHASE AFOG-RELATED"/>
    <property type="match status" value="1"/>
</dbReference>
<dbReference type="InterPro" id="IPR050091">
    <property type="entry name" value="PKS_NRPS_Biosynth_Enz"/>
</dbReference>
<dbReference type="InterPro" id="IPR013968">
    <property type="entry name" value="PKS_KR"/>
</dbReference>
<protein>
    <recommendedName>
        <fullName evidence="3">Ketoreductase (KR) domain-containing protein</fullName>
    </recommendedName>
</protein>
<evidence type="ECO:0000256" key="2">
    <source>
        <dbReference type="ARBA" id="ARBA00022553"/>
    </source>
</evidence>
<dbReference type="GO" id="GO:0004312">
    <property type="term" value="F:fatty acid synthase activity"/>
    <property type="evidence" value="ECO:0007669"/>
    <property type="project" value="TreeGrafter"/>
</dbReference>
<dbReference type="Proteomes" id="UP000746612">
    <property type="component" value="Unassembled WGS sequence"/>
</dbReference>
<dbReference type="Gene3D" id="3.40.50.720">
    <property type="entry name" value="NAD(P)-binding Rossmann-like Domain"/>
    <property type="match status" value="1"/>
</dbReference>
<gene>
    <name evidence="4" type="ORF">MDCFG202_LOCUS430811</name>
</gene>
<comment type="caution">
    <text evidence="4">The sequence shown here is derived from an EMBL/GenBank/DDBJ whole genome shotgun (WGS) entry which is preliminary data.</text>
</comment>
<dbReference type="GO" id="GO:0006633">
    <property type="term" value="P:fatty acid biosynthetic process"/>
    <property type="evidence" value="ECO:0007669"/>
    <property type="project" value="TreeGrafter"/>
</dbReference>
<evidence type="ECO:0000313" key="4">
    <source>
        <dbReference type="EMBL" id="CAG1997529.1"/>
    </source>
</evidence>